<feature type="transmembrane region" description="Helical" evidence="1">
    <location>
        <begin position="418"/>
        <end position="441"/>
    </location>
</feature>
<dbReference type="GO" id="GO:0016567">
    <property type="term" value="P:protein ubiquitination"/>
    <property type="evidence" value="ECO:0007669"/>
    <property type="project" value="InterPro"/>
</dbReference>
<dbReference type="GO" id="GO:0005783">
    <property type="term" value="C:endoplasmic reticulum"/>
    <property type="evidence" value="ECO:0007669"/>
    <property type="project" value="TreeGrafter"/>
</dbReference>
<comment type="caution">
    <text evidence="2">The sequence shown here is derived from an EMBL/GenBank/DDBJ whole genome shotgun (WGS) entry which is preliminary data.</text>
</comment>
<reference evidence="2" key="2">
    <citation type="submission" date="2017-10" db="EMBL/GenBank/DDBJ databases">
        <title>Ladona fulva Genome sequencing and assembly.</title>
        <authorList>
            <person name="Murali S."/>
            <person name="Richards S."/>
            <person name="Bandaranaike D."/>
            <person name="Bellair M."/>
            <person name="Blankenburg K."/>
            <person name="Chao H."/>
            <person name="Dinh H."/>
            <person name="Doddapaneni H."/>
            <person name="Dugan-Rocha S."/>
            <person name="Elkadiri S."/>
            <person name="Gnanaolivu R."/>
            <person name="Hernandez B."/>
            <person name="Skinner E."/>
            <person name="Javaid M."/>
            <person name="Lee S."/>
            <person name="Li M."/>
            <person name="Ming W."/>
            <person name="Munidasa M."/>
            <person name="Muniz J."/>
            <person name="Nguyen L."/>
            <person name="Hughes D."/>
            <person name="Osuji N."/>
            <person name="Pu L.-L."/>
            <person name="Puazo M."/>
            <person name="Qu C."/>
            <person name="Quiroz J."/>
            <person name="Raj R."/>
            <person name="Weissenberger G."/>
            <person name="Xin Y."/>
            <person name="Zou X."/>
            <person name="Han Y."/>
            <person name="Worley K."/>
            <person name="Muzny D."/>
            <person name="Gibbs R."/>
        </authorList>
    </citation>
    <scope>NUCLEOTIDE SEQUENCE</scope>
    <source>
        <strain evidence="2">Sampled in the wild</strain>
    </source>
</reference>
<gene>
    <name evidence="2" type="ORF">J437_LFUL012656</name>
</gene>
<dbReference type="InterPro" id="IPR042494">
    <property type="entry name" value="RNF103"/>
</dbReference>
<keyword evidence="1" id="KW-0472">Membrane</keyword>
<evidence type="ECO:0000313" key="2">
    <source>
        <dbReference type="EMBL" id="KAG8232852.1"/>
    </source>
</evidence>
<evidence type="ECO:0008006" key="4">
    <source>
        <dbReference type="Google" id="ProtNLM"/>
    </source>
</evidence>
<dbReference type="PANTHER" id="PTHR15302">
    <property type="entry name" value="E3 UBIQUITIN-PROTEIN LIGASE RNF103"/>
    <property type="match status" value="1"/>
</dbReference>
<protein>
    <recommendedName>
        <fullName evidence="4">Transmembrane protein</fullName>
    </recommendedName>
</protein>
<keyword evidence="1" id="KW-0812">Transmembrane</keyword>
<dbReference type="PANTHER" id="PTHR15302:SF0">
    <property type="entry name" value="E3 UBIQUITIN-PROTEIN LIGASE RNF103"/>
    <property type="match status" value="1"/>
</dbReference>
<dbReference type="Proteomes" id="UP000792457">
    <property type="component" value="Unassembled WGS sequence"/>
</dbReference>
<sequence length="512" mass="57813">MSRSICLQFFLLVLYLLLIFIISRLHDLVLWFHNGFSSTEVVDPLLLSVRQLKHLLEVRGVSYTGCVEKHELASLVEASGDVTQGEVVDTSMELSSRGNERLSEYAAKTPSYFTGGPHFYEEVEDTKDSVWLVQVVPSPENKIGIGVGSQQSAEPLLDDYSWRVVCNQLAPFAIRTGIFDCRLDRRLCMNKGWHRPLLLLALPRGWRAKDKVVVRTSTCTRPQAVMEWVREQLAIRLNSVKNLEEAEDEWLRQPHEEMNGMEVRLGRQNCTDGFKEEAKKEGSSDGNLWGRSGEEVRVLLVTHLLHPPLFLAALSIKFTGRIRFGVLVVRKEDRETVKKRLGLNRVPAYLVSTPERTVVYGSRPREHFSVGSMNAFLRTINPETNDAFLLSLALTNALVFLQAFQVSGRPWRHAASCIWALVSHNLWLFTIWLVVLGTSHFPLASLLVSRLKAPARWVAMSDVGSLIRSDWMALLDRPFLLFASLAAYAAIAAVVLLRLKRHQITDVDGSNS</sequence>
<reference evidence="2" key="1">
    <citation type="submission" date="2013-04" db="EMBL/GenBank/DDBJ databases">
        <authorList>
            <person name="Qu J."/>
            <person name="Murali S.C."/>
            <person name="Bandaranaike D."/>
            <person name="Bellair M."/>
            <person name="Blankenburg K."/>
            <person name="Chao H."/>
            <person name="Dinh H."/>
            <person name="Doddapaneni H."/>
            <person name="Downs B."/>
            <person name="Dugan-Rocha S."/>
            <person name="Elkadiri S."/>
            <person name="Gnanaolivu R.D."/>
            <person name="Hernandez B."/>
            <person name="Javaid M."/>
            <person name="Jayaseelan J.C."/>
            <person name="Lee S."/>
            <person name="Li M."/>
            <person name="Ming W."/>
            <person name="Munidasa M."/>
            <person name="Muniz J."/>
            <person name="Nguyen L."/>
            <person name="Ongeri F."/>
            <person name="Osuji N."/>
            <person name="Pu L.-L."/>
            <person name="Puazo M."/>
            <person name="Qu C."/>
            <person name="Quiroz J."/>
            <person name="Raj R."/>
            <person name="Weissenberger G."/>
            <person name="Xin Y."/>
            <person name="Zou X."/>
            <person name="Han Y."/>
            <person name="Richards S."/>
            <person name="Worley K."/>
            <person name="Muzny D."/>
            <person name="Gibbs R."/>
        </authorList>
    </citation>
    <scope>NUCLEOTIDE SEQUENCE</scope>
    <source>
        <strain evidence="2">Sampled in the wild</strain>
    </source>
</reference>
<organism evidence="2 3">
    <name type="scientific">Ladona fulva</name>
    <name type="common">Scarce chaser dragonfly</name>
    <name type="synonym">Libellula fulva</name>
    <dbReference type="NCBI Taxonomy" id="123851"/>
    <lineage>
        <taxon>Eukaryota</taxon>
        <taxon>Metazoa</taxon>
        <taxon>Ecdysozoa</taxon>
        <taxon>Arthropoda</taxon>
        <taxon>Hexapoda</taxon>
        <taxon>Insecta</taxon>
        <taxon>Pterygota</taxon>
        <taxon>Palaeoptera</taxon>
        <taxon>Odonata</taxon>
        <taxon>Epiprocta</taxon>
        <taxon>Anisoptera</taxon>
        <taxon>Libelluloidea</taxon>
        <taxon>Libellulidae</taxon>
        <taxon>Ladona</taxon>
    </lineage>
</organism>
<evidence type="ECO:0000256" key="1">
    <source>
        <dbReference type="SAM" id="Phobius"/>
    </source>
</evidence>
<dbReference type="GO" id="GO:0036503">
    <property type="term" value="P:ERAD pathway"/>
    <property type="evidence" value="ECO:0007669"/>
    <property type="project" value="TreeGrafter"/>
</dbReference>
<feature type="transmembrane region" description="Helical" evidence="1">
    <location>
        <begin position="479"/>
        <end position="497"/>
    </location>
</feature>
<dbReference type="AlphaFoldDB" id="A0A8K0P4J2"/>
<evidence type="ECO:0000313" key="3">
    <source>
        <dbReference type="Proteomes" id="UP000792457"/>
    </source>
</evidence>
<feature type="non-terminal residue" evidence="2">
    <location>
        <position position="512"/>
    </location>
</feature>
<dbReference type="OrthoDB" id="21204at2759"/>
<name>A0A8K0P4J2_LADFU</name>
<proteinExistence type="predicted"/>
<dbReference type="EMBL" id="KZ308661">
    <property type="protein sequence ID" value="KAG8232852.1"/>
    <property type="molecule type" value="Genomic_DNA"/>
</dbReference>
<keyword evidence="3" id="KW-1185">Reference proteome</keyword>
<accession>A0A8K0P4J2</accession>
<dbReference type="GO" id="GO:0004842">
    <property type="term" value="F:ubiquitin-protein transferase activity"/>
    <property type="evidence" value="ECO:0007669"/>
    <property type="project" value="InterPro"/>
</dbReference>
<feature type="transmembrane region" description="Helical" evidence="1">
    <location>
        <begin position="387"/>
        <end position="406"/>
    </location>
</feature>
<keyword evidence="1" id="KW-1133">Transmembrane helix</keyword>